<reference evidence="2" key="1">
    <citation type="journal article" date="2020" name="mSystems">
        <title>Genome- and Community-Level Interaction Insights into Carbon Utilization and Element Cycling Functions of Hydrothermarchaeota in Hydrothermal Sediment.</title>
        <authorList>
            <person name="Zhou Z."/>
            <person name="Liu Y."/>
            <person name="Xu W."/>
            <person name="Pan J."/>
            <person name="Luo Z.H."/>
            <person name="Li M."/>
        </authorList>
    </citation>
    <scope>NUCLEOTIDE SEQUENCE [LARGE SCALE GENOMIC DNA]</scope>
    <source>
        <strain evidence="2">HyVt-443</strain>
    </source>
</reference>
<sequence>MTSLIFGCGYLGRRLARALQRQGEAVTGVVRSEASRRRLEQAGMAAVTMDLDRPPAAVLPDPAGADLFYFVPPPREGERDTRVANLLAWLQRRGRPRRLLCLSTTGVYGDCGGAWVDETRPPAPRVARALRRWDAEQRVRAWHQAGGGGLVILRVAGIYGPGKLPLDRLRKGLPVIREAEAPWSNRIHVDDLVQACLAAMARGRDGAVYNVSDGHPTTMTDYFDRVADLAGLPRPPRIALEEGEGRLSPGMMSYMRESRRLDNRRLREELGVVLRYPTLAEGLPSCLP</sequence>
<dbReference type="Proteomes" id="UP000886251">
    <property type="component" value="Unassembled WGS sequence"/>
</dbReference>
<dbReference type="GO" id="GO:0004029">
    <property type="term" value="F:aldehyde dehydrogenase (NAD+) activity"/>
    <property type="evidence" value="ECO:0007669"/>
    <property type="project" value="TreeGrafter"/>
</dbReference>
<dbReference type="AlphaFoldDB" id="A0A831W3X6"/>
<dbReference type="Pfam" id="PF01370">
    <property type="entry name" value="Epimerase"/>
    <property type="match status" value="1"/>
</dbReference>
<dbReference type="EMBL" id="DRKP01000014">
    <property type="protein sequence ID" value="HEB95043.1"/>
    <property type="molecule type" value="Genomic_DNA"/>
</dbReference>
<dbReference type="Gene3D" id="3.40.50.720">
    <property type="entry name" value="NAD(P)-binding Rossmann-like Domain"/>
    <property type="match status" value="1"/>
</dbReference>
<accession>A0A831W3X6</accession>
<gene>
    <name evidence="2" type="ORF">ENI96_01270</name>
</gene>
<dbReference type="SUPFAM" id="SSF51735">
    <property type="entry name" value="NAD(P)-binding Rossmann-fold domains"/>
    <property type="match status" value="1"/>
</dbReference>
<evidence type="ECO:0000259" key="1">
    <source>
        <dbReference type="Pfam" id="PF01370"/>
    </source>
</evidence>
<dbReference type="PANTHER" id="PTHR48079:SF6">
    <property type="entry name" value="NAD(P)-BINDING DOMAIN-CONTAINING PROTEIN-RELATED"/>
    <property type="match status" value="1"/>
</dbReference>
<dbReference type="InterPro" id="IPR051783">
    <property type="entry name" value="NAD(P)-dependent_oxidoreduct"/>
</dbReference>
<dbReference type="CDD" id="cd05266">
    <property type="entry name" value="SDR_a4"/>
    <property type="match status" value="1"/>
</dbReference>
<organism evidence="2">
    <name type="scientific">Sedimenticola thiotaurini</name>
    <dbReference type="NCBI Taxonomy" id="1543721"/>
    <lineage>
        <taxon>Bacteria</taxon>
        <taxon>Pseudomonadati</taxon>
        <taxon>Pseudomonadota</taxon>
        <taxon>Gammaproteobacteria</taxon>
        <taxon>Chromatiales</taxon>
        <taxon>Sedimenticolaceae</taxon>
        <taxon>Sedimenticola</taxon>
    </lineage>
</organism>
<protein>
    <submittedName>
        <fullName evidence="2">SDR family oxidoreductase</fullName>
    </submittedName>
</protein>
<feature type="domain" description="NAD-dependent epimerase/dehydratase" evidence="1">
    <location>
        <begin position="84"/>
        <end position="211"/>
    </location>
</feature>
<name>A0A831W3X6_9GAMM</name>
<proteinExistence type="predicted"/>
<dbReference type="InterPro" id="IPR001509">
    <property type="entry name" value="Epimerase_deHydtase"/>
</dbReference>
<dbReference type="InterPro" id="IPR036291">
    <property type="entry name" value="NAD(P)-bd_dom_sf"/>
</dbReference>
<dbReference type="PANTHER" id="PTHR48079">
    <property type="entry name" value="PROTEIN YEEZ"/>
    <property type="match status" value="1"/>
</dbReference>
<comment type="caution">
    <text evidence="2">The sequence shown here is derived from an EMBL/GenBank/DDBJ whole genome shotgun (WGS) entry which is preliminary data.</text>
</comment>
<evidence type="ECO:0000313" key="2">
    <source>
        <dbReference type="EMBL" id="HEB95043.1"/>
    </source>
</evidence>
<dbReference type="GO" id="GO:0005737">
    <property type="term" value="C:cytoplasm"/>
    <property type="evidence" value="ECO:0007669"/>
    <property type="project" value="TreeGrafter"/>
</dbReference>